<organism evidence="1 2">
    <name type="scientific">Methylobacterium durans</name>
    <dbReference type="NCBI Taxonomy" id="2202825"/>
    <lineage>
        <taxon>Bacteria</taxon>
        <taxon>Pseudomonadati</taxon>
        <taxon>Pseudomonadota</taxon>
        <taxon>Alphaproteobacteria</taxon>
        <taxon>Hyphomicrobiales</taxon>
        <taxon>Methylobacteriaceae</taxon>
        <taxon>Methylobacterium</taxon>
    </lineage>
</organism>
<name>A0A2U8W165_9HYPH</name>
<evidence type="ECO:0008006" key="3">
    <source>
        <dbReference type="Google" id="ProtNLM"/>
    </source>
</evidence>
<accession>A0A2U8W165</accession>
<dbReference type="EMBL" id="CP029550">
    <property type="protein sequence ID" value="AWN39805.1"/>
    <property type="molecule type" value="Genomic_DNA"/>
</dbReference>
<sequence>MDDMTRASFSMSGIDVVFIAGTGNLGAGATTYRRTIVFQPGQPIPRVGECVILAFGAEPARWQVQDVAHVFESESHGVAIKLMQPID</sequence>
<dbReference type="AlphaFoldDB" id="A0A2U8W165"/>
<reference evidence="2" key="1">
    <citation type="submission" date="2018-05" db="EMBL/GenBank/DDBJ databases">
        <title>Complete Genome Sequence of Methylobacterium sp. 17SD2-17.</title>
        <authorList>
            <person name="Srinivasan S."/>
        </authorList>
    </citation>
    <scope>NUCLEOTIDE SEQUENCE [LARGE SCALE GENOMIC DNA]</scope>
    <source>
        <strain evidence="2">17SD2-17</strain>
    </source>
</reference>
<protein>
    <recommendedName>
        <fullName evidence="3">PilZ domain-containing protein</fullName>
    </recommendedName>
</protein>
<dbReference type="Proteomes" id="UP000245926">
    <property type="component" value="Chromosome"/>
</dbReference>
<dbReference type="KEGG" id="mets:DK389_03710"/>
<gene>
    <name evidence="1" type="ORF">DK389_03710</name>
</gene>
<proteinExistence type="predicted"/>
<keyword evidence="2" id="KW-1185">Reference proteome</keyword>
<evidence type="ECO:0000313" key="1">
    <source>
        <dbReference type="EMBL" id="AWN39805.1"/>
    </source>
</evidence>
<evidence type="ECO:0000313" key="2">
    <source>
        <dbReference type="Proteomes" id="UP000245926"/>
    </source>
</evidence>
<dbReference type="OrthoDB" id="7998931at2"/>